<protein>
    <submittedName>
        <fullName evidence="2">Uncharacterized protein</fullName>
    </submittedName>
</protein>
<proteinExistence type="predicted"/>
<reference evidence="2" key="1">
    <citation type="submission" date="2022-11" db="UniProtKB">
        <authorList>
            <consortium name="WormBaseParasite"/>
        </authorList>
    </citation>
    <scope>IDENTIFICATION</scope>
</reference>
<dbReference type="AlphaFoldDB" id="A0A914Y6A4"/>
<keyword evidence="1" id="KW-1185">Reference proteome</keyword>
<accession>A0A914Y6A4</accession>
<dbReference type="WBParaSite" id="PSU_v2.g13184.t1">
    <property type="protein sequence ID" value="PSU_v2.g13184.t1"/>
    <property type="gene ID" value="PSU_v2.g13184"/>
</dbReference>
<sequence length="100" mass="11496">MSKNSRKAIKKAPLIIKEDKDCQTEELLSILADVSIADNNVPTTSATCVQDLTKEQLITRLSLSQTLCKRLKALFTKEREFRKEEQQKFVAFFHEIKVLL</sequence>
<name>A0A914Y6A4_9BILA</name>
<dbReference type="Proteomes" id="UP000887577">
    <property type="component" value="Unplaced"/>
</dbReference>
<organism evidence="1 2">
    <name type="scientific">Panagrolaimus superbus</name>
    <dbReference type="NCBI Taxonomy" id="310955"/>
    <lineage>
        <taxon>Eukaryota</taxon>
        <taxon>Metazoa</taxon>
        <taxon>Ecdysozoa</taxon>
        <taxon>Nematoda</taxon>
        <taxon>Chromadorea</taxon>
        <taxon>Rhabditida</taxon>
        <taxon>Tylenchina</taxon>
        <taxon>Panagrolaimomorpha</taxon>
        <taxon>Panagrolaimoidea</taxon>
        <taxon>Panagrolaimidae</taxon>
        <taxon>Panagrolaimus</taxon>
    </lineage>
</organism>
<evidence type="ECO:0000313" key="1">
    <source>
        <dbReference type="Proteomes" id="UP000887577"/>
    </source>
</evidence>
<evidence type="ECO:0000313" key="2">
    <source>
        <dbReference type="WBParaSite" id="PSU_v2.g13184.t1"/>
    </source>
</evidence>